<name>A0ABP0HML4_9DINO</name>
<dbReference type="InterPro" id="IPR036291">
    <property type="entry name" value="NAD(P)-bd_dom_sf"/>
</dbReference>
<proteinExistence type="inferred from homology"/>
<keyword evidence="7" id="KW-1185">Reference proteome</keyword>
<evidence type="ECO:0000256" key="3">
    <source>
        <dbReference type="ARBA" id="ARBA00023002"/>
    </source>
</evidence>
<accession>A0ABP0HML4</accession>
<dbReference type="Proteomes" id="UP001642464">
    <property type="component" value="Unassembled WGS sequence"/>
</dbReference>
<dbReference type="Gene3D" id="3.40.50.720">
    <property type="entry name" value="NAD(P)-binding Rossmann-like Domain"/>
    <property type="match status" value="1"/>
</dbReference>
<dbReference type="SUPFAM" id="SSF51735">
    <property type="entry name" value="NAD(P)-binding Rossmann-fold domains"/>
    <property type="match status" value="1"/>
</dbReference>
<keyword evidence="3" id="KW-0560">Oxidoreductase</keyword>
<evidence type="ECO:0000313" key="7">
    <source>
        <dbReference type="Proteomes" id="UP001642464"/>
    </source>
</evidence>
<protein>
    <submittedName>
        <fullName evidence="6">WW domain-containing oxidoreductase</fullName>
    </submittedName>
</protein>
<reference evidence="6 7" key="1">
    <citation type="submission" date="2024-02" db="EMBL/GenBank/DDBJ databases">
        <authorList>
            <person name="Chen Y."/>
            <person name="Shah S."/>
            <person name="Dougan E. K."/>
            <person name="Thang M."/>
            <person name="Chan C."/>
        </authorList>
    </citation>
    <scope>NUCLEOTIDE SEQUENCE [LARGE SCALE GENOMIC DNA]</scope>
</reference>
<organism evidence="6 7">
    <name type="scientific">Durusdinium trenchii</name>
    <dbReference type="NCBI Taxonomy" id="1381693"/>
    <lineage>
        <taxon>Eukaryota</taxon>
        <taxon>Sar</taxon>
        <taxon>Alveolata</taxon>
        <taxon>Dinophyceae</taxon>
        <taxon>Suessiales</taxon>
        <taxon>Symbiodiniaceae</taxon>
        <taxon>Durusdinium</taxon>
    </lineage>
</organism>
<evidence type="ECO:0000313" key="6">
    <source>
        <dbReference type="EMBL" id="CAK8990609.1"/>
    </source>
</evidence>
<feature type="region of interest" description="Disordered" evidence="4">
    <location>
        <begin position="76"/>
        <end position="162"/>
    </location>
</feature>
<comment type="caution">
    <text evidence="6">The sequence shown here is derived from an EMBL/GenBank/DDBJ whole genome shotgun (WGS) entry which is preliminary data.</text>
</comment>
<comment type="similarity">
    <text evidence="1">Belongs to the short-chain dehydrogenases/reductases (SDR) family.</text>
</comment>
<dbReference type="PANTHER" id="PTHR24320">
    <property type="entry name" value="RETINOL DEHYDROGENASE"/>
    <property type="match status" value="1"/>
</dbReference>
<feature type="compositionally biased region" description="Basic and acidic residues" evidence="4">
    <location>
        <begin position="89"/>
        <end position="99"/>
    </location>
</feature>
<evidence type="ECO:0000256" key="1">
    <source>
        <dbReference type="ARBA" id="ARBA00006484"/>
    </source>
</evidence>
<evidence type="ECO:0000256" key="5">
    <source>
        <dbReference type="SAM" id="Phobius"/>
    </source>
</evidence>
<feature type="transmembrane region" description="Helical" evidence="5">
    <location>
        <begin position="601"/>
        <end position="619"/>
    </location>
</feature>
<keyword evidence="2" id="KW-0521">NADP</keyword>
<feature type="compositionally biased region" description="Acidic residues" evidence="4">
    <location>
        <begin position="140"/>
        <end position="161"/>
    </location>
</feature>
<keyword evidence="5" id="KW-0812">Transmembrane</keyword>
<feature type="transmembrane region" description="Helical" evidence="5">
    <location>
        <begin position="631"/>
        <end position="650"/>
    </location>
</feature>
<dbReference type="PANTHER" id="PTHR24320:SF282">
    <property type="entry name" value="WW DOMAIN-CONTAINING OXIDOREDUCTASE"/>
    <property type="match status" value="1"/>
</dbReference>
<keyword evidence="5" id="KW-0472">Membrane</keyword>
<keyword evidence="5" id="KW-1133">Transmembrane helix</keyword>
<dbReference type="EMBL" id="CAXAMM010001115">
    <property type="protein sequence ID" value="CAK8990609.1"/>
    <property type="molecule type" value="Genomic_DNA"/>
</dbReference>
<gene>
    <name evidence="6" type="ORF">SCF082_LOCUS2316</name>
</gene>
<sequence length="1199" mass="131669">MPSLDEEVPPVDEESVESPLLEVSRPTGGSSWSGGFLGAVSVAALLLVVLAVFQGSTRPGAVSSKAEAPTEDWFDSGIASDWGGGGAERYADSAPRYDDGQDYEGSGYESGYPRGRGGFEGDYGDSYGRGSYSRGSEYGESYDGEGESGEYGDGDGAEQEDDSLRMPHLDASSKEVVDAGIDAASEKASEGGVAAADQATLAGEAAAKKAKSYGFSKKTAAKLASIAATQAGLAAGMPPAAAKTAGMLASQALTTDPTPPPEPIPARIGCRTAVAPYEADCVGDINWIKTTGINQHPDWYPGLTAQSPAGDIQSAAFKSHHTKCSVKGCTGDKVECLPNDCGCMDDAVNFYNTWISKQPAMAGTCQDGQMEVKGHCLCPPNMVPDDANGCKVAEEAVSMTFYMYRAQSDYCYAMENVNLGDLAGVMWYLHKEVVASVPRKYNVTRILRYLVTVKNPKETFEHKQYLFNGETHGKQFGPFGAFDQARCTATHCESELKEFGNAVGCQAVETGYYNYKRQAPVDYCDPPDSPECISGTWYSLIGDCPLESLYKKTEDCKQQHPGGRVECLKRVGVNLCAVKDGVSTSKMMTTLNELMARSLNLMRLSLVAAPALVQCFYIHSVGLMSWLCRLLLVYMLMGSICFIAMPEQLYNGMGMGMFRWAFEIFYPETWHCFNRFGMCPWKSEIARSNGSLQESAEKDVVCVGKCRINRLGAKRAKLRWHGCDRYLCLTHDGWAVTGDEKHAAVVELHQVYWRDMLVPDTYTFRVIDATSDFHQHWLSFKPVNHLRYGGWLAAYEDEKRACPYKVVVDTSCPPDACKLLCAWTNMLPPSQRSCTGFYVTEQICGKQLFVGHGSRCSEPDGTPGCTYAVRYAGQVSLDEFVGIANYETWWKTDETGPTGNIEYEVTTDHGNGTTWWNDRLSGSECSNRMEQVMALFEKRYPSLPKDLDAADRRRQTREWTERELDLGTPSSVESCAKAFLDLNLPLHALICNAGINGVPKWGQHTPGVETQFAVNFLGHYQLATLLDATLRATEAARLVIVSSESHRRVLEEGFDVETELPPREESYNDLHAYAFSNLCRIWWAKALSKRVPYPVVCLHPGVAAGTAMLQHMGFMAILRQVWLVLRWERSSFLALQSIEQAAALQTWAALAPCHLLVTGAYLNGNAGRVLGDPDTPSALAQKEDLAERALKFAEEFFRK</sequence>
<feature type="compositionally biased region" description="Low complexity" evidence="4">
    <location>
        <begin position="124"/>
        <end position="139"/>
    </location>
</feature>
<feature type="compositionally biased region" description="Acidic residues" evidence="4">
    <location>
        <begin position="1"/>
        <end position="16"/>
    </location>
</feature>
<feature type="region of interest" description="Disordered" evidence="4">
    <location>
        <begin position="1"/>
        <end position="24"/>
    </location>
</feature>
<evidence type="ECO:0000256" key="2">
    <source>
        <dbReference type="ARBA" id="ARBA00022857"/>
    </source>
</evidence>
<evidence type="ECO:0000256" key="4">
    <source>
        <dbReference type="SAM" id="MobiDB-lite"/>
    </source>
</evidence>